<feature type="domain" description="Carboxylesterase type B" evidence="9">
    <location>
        <begin position="30"/>
        <end position="482"/>
    </location>
</feature>
<dbReference type="InterPro" id="IPR002018">
    <property type="entry name" value="CarbesteraseB"/>
</dbReference>
<evidence type="ECO:0000256" key="6">
    <source>
        <dbReference type="ARBA" id="ARBA00023180"/>
    </source>
</evidence>
<dbReference type="EMBL" id="GITU01000299">
    <property type="protein sequence ID" value="MBC1169002.1"/>
    <property type="molecule type" value="Transcribed_RNA"/>
</dbReference>
<keyword evidence="12" id="KW-1185">Reference proteome</keyword>
<keyword evidence="3" id="KW-0719">Serine esterase</keyword>
<dbReference type="PANTHER" id="PTHR43142">
    <property type="entry name" value="CARBOXYLIC ESTER HYDROLASE"/>
    <property type="match status" value="1"/>
</dbReference>
<evidence type="ECO:0000313" key="11">
    <source>
        <dbReference type="EnsemblMetazoa" id="LLOJ007373-PA"/>
    </source>
</evidence>
<evidence type="ECO:0000256" key="1">
    <source>
        <dbReference type="ARBA" id="ARBA00005964"/>
    </source>
</evidence>
<dbReference type="PROSITE" id="PS01173">
    <property type="entry name" value="LIPASE_GDXG_HIS"/>
    <property type="match status" value="1"/>
</dbReference>
<keyword evidence="6" id="KW-0325">Glycoprotein</keyword>
<evidence type="ECO:0000313" key="10">
    <source>
        <dbReference type="EMBL" id="MBC1169002.1"/>
    </source>
</evidence>
<comment type="similarity">
    <text evidence="2">Belongs to the 'GDXG' lipolytic enzyme family.</text>
</comment>
<dbReference type="PROSITE" id="PS00941">
    <property type="entry name" value="CARBOXYLESTERASE_B_2"/>
    <property type="match status" value="1"/>
</dbReference>
<evidence type="ECO:0000256" key="5">
    <source>
        <dbReference type="ARBA" id="ARBA00023157"/>
    </source>
</evidence>
<reference evidence="12" key="1">
    <citation type="submission" date="2012-05" db="EMBL/GenBank/DDBJ databases">
        <title>Whole Genome Assembly of Lutzomyia longipalpis.</title>
        <authorList>
            <person name="Richards S."/>
            <person name="Qu C."/>
            <person name="Dillon R."/>
            <person name="Worley K."/>
            <person name="Scherer S."/>
            <person name="Batterton M."/>
            <person name="Taylor A."/>
            <person name="Hawes A."/>
            <person name="Hernandez B."/>
            <person name="Kovar C."/>
            <person name="Mandapat C."/>
            <person name="Pham C."/>
            <person name="Qu C."/>
            <person name="Jing C."/>
            <person name="Bess C."/>
            <person name="Bandaranaike D."/>
            <person name="Ngo D."/>
            <person name="Ongeri F."/>
            <person name="Arias F."/>
            <person name="Lara F."/>
            <person name="Weissenberger G."/>
            <person name="Kamau G."/>
            <person name="Han H."/>
            <person name="Shen H."/>
            <person name="Dinh H."/>
            <person name="Khalil I."/>
            <person name="Jones J."/>
            <person name="Shafer J."/>
            <person name="Jayaseelan J."/>
            <person name="Quiroz J."/>
            <person name="Blankenburg K."/>
            <person name="Nguyen L."/>
            <person name="Jackson L."/>
            <person name="Francisco L."/>
            <person name="Tang L.-Y."/>
            <person name="Pu L.-L."/>
            <person name="Perales L."/>
            <person name="Lorensuhewa L."/>
            <person name="Munidasa M."/>
            <person name="Coyle M."/>
            <person name="Taylor M."/>
            <person name="Puazo M."/>
            <person name="Firestine M."/>
            <person name="Scheel M."/>
            <person name="Javaid M."/>
            <person name="Wang M."/>
            <person name="Li M."/>
            <person name="Tabassum N."/>
            <person name="Saada N."/>
            <person name="Osuji N."/>
            <person name="Aqrawi P."/>
            <person name="Fu Q."/>
            <person name="Thornton R."/>
            <person name="Raj R."/>
            <person name="Goodspeed R."/>
            <person name="Mata R."/>
            <person name="Najjar R."/>
            <person name="Gubbala S."/>
            <person name="Lee S."/>
            <person name="Denson S."/>
            <person name="Patil S."/>
            <person name="Macmil S."/>
            <person name="Qi S."/>
            <person name="Matskevitch T."/>
            <person name="Palculict T."/>
            <person name="Mathew T."/>
            <person name="Vee V."/>
            <person name="Velamala V."/>
            <person name="Korchina V."/>
            <person name="Cai W."/>
            <person name="Liu W."/>
            <person name="Dai W."/>
            <person name="Zou X."/>
            <person name="Zhu Y."/>
            <person name="Zhang Y."/>
            <person name="Wu Y.-Q."/>
            <person name="Xin Y."/>
            <person name="Nazarath L."/>
            <person name="Kovar C."/>
            <person name="Han Y."/>
            <person name="Muzny D."/>
            <person name="Gibbs R."/>
        </authorList>
    </citation>
    <scope>NUCLEOTIDE SEQUENCE [LARGE SCALE GENOMIC DNA]</scope>
    <source>
        <strain evidence="12">Jacobina</strain>
    </source>
</reference>
<dbReference type="VEuPathDB" id="VectorBase:LLONM1_008696"/>
<organism evidence="11 12">
    <name type="scientific">Lutzomyia longipalpis</name>
    <name type="common">Sand fly</name>
    <dbReference type="NCBI Taxonomy" id="7200"/>
    <lineage>
        <taxon>Eukaryota</taxon>
        <taxon>Metazoa</taxon>
        <taxon>Ecdysozoa</taxon>
        <taxon>Arthropoda</taxon>
        <taxon>Hexapoda</taxon>
        <taxon>Insecta</taxon>
        <taxon>Pterygota</taxon>
        <taxon>Neoptera</taxon>
        <taxon>Endopterygota</taxon>
        <taxon>Diptera</taxon>
        <taxon>Nematocera</taxon>
        <taxon>Psychodoidea</taxon>
        <taxon>Psychodidae</taxon>
        <taxon>Lutzomyia</taxon>
        <taxon>Lutzomyia</taxon>
    </lineage>
</organism>
<dbReference type="EC" id="3.1.1.1" evidence="7"/>
<dbReference type="EMBL" id="AJWK01024468">
    <property type="status" value="NOT_ANNOTATED_CDS"/>
    <property type="molecule type" value="Genomic_DNA"/>
</dbReference>
<keyword evidence="5" id="KW-1015">Disulfide bond</keyword>
<reference evidence="11" key="3">
    <citation type="submission" date="2020-05" db="UniProtKB">
        <authorList>
            <consortium name="EnsemblMetazoa"/>
        </authorList>
    </citation>
    <scope>IDENTIFICATION</scope>
    <source>
        <strain evidence="11">Jacobina</strain>
    </source>
</reference>
<evidence type="ECO:0000313" key="12">
    <source>
        <dbReference type="Proteomes" id="UP000092461"/>
    </source>
</evidence>
<name>A0A1B0CR75_LUTLO</name>
<comment type="similarity">
    <text evidence="1">Belongs to the type-B carboxylesterase/lipase family.</text>
</comment>
<dbReference type="PROSITE" id="PS00122">
    <property type="entry name" value="CARBOXYLESTERASE_B_1"/>
    <property type="match status" value="1"/>
</dbReference>
<dbReference type="InterPro" id="IPR029058">
    <property type="entry name" value="AB_hydrolase_fold"/>
</dbReference>
<dbReference type="EMBL" id="AJWK01024467">
    <property type="status" value="NOT_ANNOTATED_CDS"/>
    <property type="molecule type" value="Genomic_DNA"/>
</dbReference>
<dbReference type="VEuPathDB" id="VectorBase:LLOJ007373"/>
<dbReference type="EnsemblMetazoa" id="LLOJ007373-RA">
    <property type="protein sequence ID" value="LLOJ007373-PA"/>
    <property type="gene ID" value="LLOJ007373"/>
</dbReference>
<dbReference type="InterPro" id="IPR002168">
    <property type="entry name" value="Lipase_GDXG_HIS_AS"/>
</dbReference>
<keyword evidence="8" id="KW-0732">Signal</keyword>
<keyword evidence="4" id="KW-0378">Hydrolase</keyword>
<evidence type="ECO:0000256" key="8">
    <source>
        <dbReference type="SAM" id="SignalP"/>
    </source>
</evidence>
<dbReference type="SUPFAM" id="SSF53474">
    <property type="entry name" value="alpha/beta-Hydrolases"/>
    <property type="match status" value="2"/>
</dbReference>
<sequence length="824" mass="93615">MKGQTKILFFLVITLFCLEVNEAKISDSLKVSLSHGGGVIGRYLTSFRGHGIRAFMGIPYAEPPVGKLRFRDPVPKKSWDGFIETVSNEVICPQINFLEMSEKAFGKEDCLYLDVYVPQFPTTKEPLPVMVFFHGGGWAFGSASFYEPDFFLDHDVILVTGNYRLGALGFLTTNTTHSTGNFGLKDMVEILKWIQGNIGAFGGNRDQVTIFGESAGAASVTYLMEFASNRGLFHRAISQSGNHFDPWALLETSTAIERTEKFAKALECSLEDPNKWEALVECLRGKSVDDLIKFSNVLNVWGSIPLVKFPPVIEYDRTGGLIPHDPKNIKDNPSHEIPLMIGINHDEGVLQSAAIVGMPELMNELETKWEKLLPVVLSYDKFDKEKQREITNLTTYFYYKGAPDRSPFFPIECLTYFTDMCGDFTFFKGFNEFLRNRLSSKSVADTYVYHFAHKGEGTFLDFIFGHSDNNYGVSHSDDLLYLGLFRRAISQSGNHFDPWALLETSTAIERTEKFAKALECSLEDPNKWEALVECLRGKSVDDLIKFSNVLNVWGSIPLVKFPPVIEYDRTGGLIPHDPKNIKDNPSHEIPLMIGINHDEGVLQSAAIVGMPELMNELETKWEKLLPLVLSYDKFDKEKQREITNLTTYFYYKGAPDRSPFFPIECLTYFTDMCGDFTFFKGFNEFLRNRLSSKSVADTYVYQFAHKGEGTFLDFIFGHSDNNYGVSHSDDLLYLFPLLQKKQFKTAPSKEDLLVQETFVKLWVNFATVGKPTPVGSLDFEWKPASKFPLDYLRIGKYKKPNNVTLIGMEKDLWPERAEFLKNIF</sequence>
<evidence type="ECO:0000256" key="2">
    <source>
        <dbReference type="ARBA" id="ARBA00010515"/>
    </source>
</evidence>
<proteinExistence type="inferred from homology"/>
<feature type="chain" id="PRO_5044555463" description="carboxylesterase" evidence="8">
    <location>
        <begin position="24"/>
        <end position="824"/>
    </location>
</feature>
<dbReference type="PANTHER" id="PTHR43142:SF1">
    <property type="entry name" value="CARBOXYLIC ESTER HYDROLASE"/>
    <property type="match status" value="1"/>
</dbReference>
<dbReference type="VEuPathDB" id="VectorBase:LLONM1_007222"/>
<dbReference type="Pfam" id="PF00135">
    <property type="entry name" value="COesterase"/>
    <property type="match status" value="2"/>
</dbReference>
<evidence type="ECO:0000256" key="3">
    <source>
        <dbReference type="ARBA" id="ARBA00022487"/>
    </source>
</evidence>
<dbReference type="InterPro" id="IPR019826">
    <property type="entry name" value="Carboxylesterase_B_AS"/>
</dbReference>
<accession>A0A1B0CR75</accession>
<evidence type="ECO:0000259" key="9">
    <source>
        <dbReference type="Pfam" id="PF00135"/>
    </source>
</evidence>
<dbReference type="Gene3D" id="3.40.50.1820">
    <property type="entry name" value="alpha/beta hydrolase"/>
    <property type="match status" value="2"/>
</dbReference>
<dbReference type="InterPro" id="IPR019819">
    <property type="entry name" value="Carboxylesterase_B_CS"/>
</dbReference>
<dbReference type="Proteomes" id="UP000092461">
    <property type="component" value="Unassembled WGS sequence"/>
</dbReference>
<protein>
    <recommendedName>
        <fullName evidence="7">carboxylesterase</fullName>
        <ecNumber evidence="7">3.1.1.1</ecNumber>
    </recommendedName>
</protein>
<feature type="signal peptide" evidence="8">
    <location>
        <begin position="1"/>
        <end position="23"/>
    </location>
</feature>
<dbReference type="GO" id="GO:0106435">
    <property type="term" value="F:carboxylesterase activity"/>
    <property type="evidence" value="ECO:0007669"/>
    <property type="project" value="UniProtKB-EC"/>
</dbReference>
<reference evidence="10" key="2">
    <citation type="journal article" date="2020" name="BMC">
        <title>Leishmania infection induces a limited differential gene expression in the sand fly midgut.</title>
        <authorList>
            <person name="Coutinho-Abreu I.V."/>
            <person name="Serafim T.D."/>
            <person name="Meneses C."/>
            <person name="Kamhawi S."/>
            <person name="Oliveira F."/>
            <person name="Valenzuela J.G."/>
        </authorList>
    </citation>
    <scope>NUCLEOTIDE SEQUENCE</scope>
    <source>
        <strain evidence="10">Jacobina</strain>
        <tissue evidence="10">Midgut</tissue>
    </source>
</reference>
<feature type="domain" description="Carboxylesterase type B" evidence="9">
    <location>
        <begin position="483"/>
        <end position="799"/>
    </location>
</feature>
<evidence type="ECO:0000256" key="4">
    <source>
        <dbReference type="ARBA" id="ARBA00022801"/>
    </source>
</evidence>
<dbReference type="AlphaFoldDB" id="A0A1B0CR75"/>
<evidence type="ECO:0000256" key="7">
    <source>
        <dbReference type="ARBA" id="ARBA00039155"/>
    </source>
</evidence>